<protein>
    <submittedName>
        <fullName evidence="2">Uncharacterized protein</fullName>
    </submittedName>
</protein>
<keyword evidence="1" id="KW-1133">Transmembrane helix</keyword>
<dbReference type="AlphaFoldDB" id="A0AAC9NK47"/>
<evidence type="ECO:0000313" key="4">
    <source>
        <dbReference type="Proteomes" id="UP000182945"/>
    </source>
</evidence>
<dbReference type="Proteomes" id="UP000621631">
    <property type="component" value="Unassembled WGS sequence"/>
</dbReference>
<keyword evidence="1" id="KW-0472">Membrane</keyword>
<name>A0AAC9NK47_VIRHA</name>
<reference evidence="2 4" key="1">
    <citation type="submission" date="2016-11" db="EMBL/GenBank/DDBJ databases">
        <title>Complete genome sequencing of Virgibacillus halodenitrificans PDB-F2.</title>
        <authorList>
            <person name="Sun Z."/>
            <person name="Zhou Y."/>
            <person name="Li H."/>
        </authorList>
    </citation>
    <scope>NUCLEOTIDE SEQUENCE [LARGE SCALE GENOMIC DNA]</scope>
    <source>
        <strain evidence="2 4">PDB-F2</strain>
    </source>
</reference>
<dbReference type="EMBL" id="JACWEZ010000002">
    <property type="protein sequence ID" value="MBD1221581.1"/>
    <property type="molecule type" value="Genomic_DNA"/>
</dbReference>
<reference evidence="3 5" key="2">
    <citation type="submission" date="2020-09" db="EMBL/GenBank/DDBJ databases">
        <title>Draft Genome Sequences of Oil-Oxidizing Bacteria Halomonas titanicae, Marinobacter lutaoensis, and Virgibacillus halodenitrificans Isolated from Highly Saline Environments.</title>
        <authorList>
            <person name="Grouzdev D.S."/>
            <person name="Sokolova D.S."/>
            <person name="Semenova E.M."/>
            <person name="Borzenkov I.A."/>
            <person name="Bidzhieva S.K."/>
            <person name="Poltaraus A.B."/>
            <person name="Nazina T.N."/>
        </authorList>
    </citation>
    <scope>NUCLEOTIDE SEQUENCE [LARGE SCALE GENOMIC DNA]</scope>
    <source>
        <strain evidence="3 5">VKM B-3472D</strain>
    </source>
</reference>
<dbReference type="Proteomes" id="UP000182945">
    <property type="component" value="Chromosome"/>
</dbReference>
<accession>A0AAC9NK47</accession>
<dbReference type="KEGG" id="vhl:BME96_03575"/>
<organism evidence="2 4">
    <name type="scientific">Virgibacillus halodenitrificans</name>
    <name type="common">Bacillus halodenitrificans</name>
    <dbReference type="NCBI Taxonomy" id="1482"/>
    <lineage>
        <taxon>Bacteria</taxon>
        <taxon>Bacillati</taxon>
        <taxon>Bacillota</taxon>
        <taxon>Bacilli</taxon>
        <taxon>Bacillales</taxon>
        <taxon>Bacillaceae</taxon>
        <taxon>Virgibacillus</taxon>
    </lineage>
</organism>
<sequence length="95" mass="11112">MRLVLDLIRIIVIFTLVGGIAWYILGQVYTNNGIEQKDQWYGIVGIYILLFVYYRNRLQFTGWYKGKRSKKLSKASTWYLIIIAVLCIGAPFLFL</sequence>
<dbReference type="RefSeq" id="WP_071648289.1">
    <property type="nucleotide sequence ID" value="NZ_JACWEZ010000002.1"/>
</dbReference>
<dbReference type="EMBL" id="CP017962">
    <property type="protein sequence ID" value="APC47304.1"/>
    <property type="molecule type" value="Genomic_DNA"/>
</dbReference>
<feature type="transmembrane region" description="Helical" evidence="1">
    <location>
        <begin position="40"/>
        <end position="56"/>
    </location>
</feature>
<evidence type="ECO:0000313" key="3">
    <source>
        <dbReference type="EMBL" id="MBD1221581.1"/>
    </source>
</evidence>
<evidence type="ECO:0000313" key="5">
    <source>
        <dbReference type="Proteomes" id="UP000621631"/>
    </source>
</evidence>
<feature type="transmembrane region" description="Helical" evidence="1">
    <location>
        <begin position="7"/>
        <end position="25"/>
    </location>
</feature>
<keyword evidence="5" id="KW-1185">Reference proteome</keyword>
<gene>
    <name evidence="2" type="ORF">BME96_03575</name>
    <name evidence="3" type="ORF">IC602_03090</name>
</gene>
<evidence type="ECO:0000313" key="2">
    <source>
        <dbReference type="EMBL" id="APC47304.1"/>
    </source>
</evidence>
<keyword evidence="1" id="KW-0812">Transmembrane</keyword>
<proteinExistence type="predicted"/>
<evidence type="ECO:0000256" key="1">
    <source>
        <dbReference type="SAM" id="Phobius"/>
    </source>
</evidence>
<feature type="transmembrane region" description="Helical" evidence="1">
    <location>
        <begin position="77"/>
        <end position="94"/>
    </location>
</feature>